<sequence length="267" mass="28364">MVRFEAADPSTPEQDWLDSAVVASAASVDPLTFDALIVVAAHPDDETLSAGGLIARFGASARAVTVVLASDGEASHPDSPTTQPARLAELRRAEFARAMSILAPRARAIRLELSDGRLEQQERALTEALRSIVGEAEGSVLIVTPWLGDGHPDHSATARAATALVADGTGARTIEVWGAPIWAWHWGDPGSTEWPHAVRIELTPDEQDAKRRAGDAYTTQIAPLSPEPGDETLLSAEFLAHFDRSIELFFPETTLVPLSGLEGAAAP</sequence>
<dbReference type="OrthoDB" id="116799at2"/>
<gene>
    <name evidence="2" type="ORF">E6C64_15440</name>
</gene>
<reference evidence="2 3" key="1">
    <citation type="submission" date="2019-04" db="EMBL/GenBank/DDBJ databases">
        <authorList>
            <person name="Jiang L."/>
        </authorList>
    </citation>
    <scope>NUCLEOTIDE SEQUENCE [LARGE SCALE GENOMIC DNA]</scope>
    <source>
        <strain evidence="2 3">YIM 131853</strain>
    </source>
</reference>
<evidence type="ECO:0000313" key="2">
    <source>
        <dbReference type="EMBL" id="THG30030.1"/>
    </source>
</evidence>
<dbReference type="GO" id="GO:0016811">
    <property type="term" value="F:hydrolase activity, acting on carbon-nitrogen (but not peptide) bonds, in linear amides"/>
    <property type="evidence" value="ECO:0007669"/>
    <property type="project" value="TreeGrafter"/>
</dbReference>
<dbReference type="Gene3D" id="3.40.50.10320">
    <property type="entry name" value="LmbE-like"/>
    <property type="match status" value="1"/>
</dbReference>
<dbReference type="SUPFAM" id="SSF102588">
    <property type="entry name" value="LmbE-like"/>
    <property type="match status" value="1"/>
</dbReference>
<dbReference type="GO" id="GO:0016137">
    <property type="term" value="P:glycoside metabolic process"/>
    <property type="evidence" value="ECO:0007669"/>
    <property type="project" value="UniProtKB-ARBA"/>
</dbReference>
<evidence type="ECO:0000256" key="1">
    <source>
        <dbReference type="ARBA" id="ARBA00022833"/>
    </source>
</evidence>
<proteinExistence type="predicted"/>
<name>A0A4S4FI87_9MICO</name>
<dbReference type="InterPro" id="IPR003737">
    <property type="entry name" value="GlcNAc_PI_deacetylase-related"/>
</dbReference>
<dbReference type="PANTHER" id="PTHR12993">
    <property type="entry name" value="N-ACETYLGLUCOSAMINYL-PHOSPHATIDYLINOSITOL DE-N-ACETYLASE-RELATED"/>
    <property type="match status" value="1"/>
</dbReference>
<keyword evidence="1" id="KW-0862">Zinc</keyword>
<organism evidence="2 3">
    <name type="scientific">Naasia lichenicola</name>
    <dbReference type="NCBI Taxonomy" id="2565933"/>
    <lineage>
        <taxon>Bacteria</taxon>
        <taxon>Bacillati</taxon>
        <taxon>Actinomycetota</taxon>
        <taxon>Actinomycetes</taxon>
        <taxon>Micrococcales</taxon>
        <taxon>Microbacteriaceae</taxon>
        <taxon>Naasia</taxon>
    </lineage>
</organism>
<evidence type="ECO:0000313" key="3">
    <source>
        <dbReference type="Proteomes" id="UP000309133"/>
    </source>
</evidence>
<comment type="caution">
    <text evidence="2">The sequence shown here is derived from an EMBL/GenBank/DDBJ whole genome shotgun (WGS) entry which is preliminary data.</text>
</comment>
<dbReference type="AlphaFoldDB" id="A0A4S4FI87"/>
<dbReference type="EMBL" id="SSSM01000005">
    <property type="protein sequence ID" value="THG30030.1"/>
    <property type="molecule type" value="Genomic_DNA"/>
</dbReference>
<keyword evidence="3" id="KW-1185">Reference proteome</keyword>
<dbReference type="Proteomes" id="UP000309133">
    <property type="component" value="Unassembled WGS sequence"/>
</dbReference>
<protein>
    <submittedName>
        <fullName evidence="2">PIG-L family deacetylase</fullName>
    </submittedName>
</protein>
<dbReference type="RefSeq" id="WP_136428382.1">
    <property type="nucleotide sequence ID" value="NZ_SSSM01000005.1"/>
</dbReference>
<dbReference type="Pfam" id="PF02585">
    <property type="entry name" value="PIG-L"/>
    <property type="match status" value="1"/>
</dbReference>
<accession>A0A4S4FI87</accession>
<dbReference type="PANTHER" id="PTHR12993:SF29">
    <property type="entry name" value="BLR3841 PROTEIN"/>
    <property type="match status" value="1"/>
</dbReference>
<dbReference type="InterPro" id="IPR024078">
    <property type="entry name" value="LmbE-like_dom_sf"/>
</dbReference>